<protein>
    <submittedName>
        <fullName evidence="4">Adenylyltransferase/cytidyltransferase family protein</fullName>
    </submittedName>
</protein>
<keyword evidence="2 4" id="KW-0548">Nucleotidyltransferase</keyword>
<evidence type="ECO:0000313" key="4">
    <source>
        <dbReference type="EMBL" id="MFC6883540.1"/>
    </source>
</evidence>
<sequence>MNSSEQTSAGLALELPDGATAPSGATIVTGVFDLLHVGHVRFLDAARAQGHPLVVGVEDDARTRAWKGPGRPYQTEAERAEILAALRSVDGVFIVHGALDVVDWRAYADLFAPLRPAALAYTAEDPHGAGKREAAAVLGAEVWELPAIPGRSTTRIATLAETRAVGATPGYPT</sequence>
<feature type="domain" description="Cytidyltransferase-like" evidence="3">
    <location>
        <begin position="27"/>
        <end position="95"/>
    </location>
</feature>
<dbReference type="EMBL" id="JBHSXS010000020">
    <property type="protein sequence ID" value="MFC6883540.1"/>
    <property type="molecule type" value="Genomic_DNA"/>
</dbReference>
<evidence type="ECO:0000259" key="3">
    <source>
        <dbReference type="Pfam" id="PF01467"/>
    </source>
</evidence>
<evidence type="ECO:0000313" key="5">
    <source>
        <dbReference type="Proteomes" id="UP001596380"/>
    </source>
</evidence>
<dbReference type="InterPro" id="IPR014729">
    <property type="entry name" value="Rossmann-like_a/b/a_fold"/>
</dbReference>
<proteinExistence type="predicted"/>
<comment type="caution">
    <text evidence="4">The sequence shown here is derived from an EMBL/GenBank/DDBJ whole genome shotgun (WGS) entry which is preliminary data.</text>
</comment>
<dbReference type="Pfam" id="PF01467">
    <property type="entry name" value="CTP_transf_like"/>
    <property type="match status" value="1"/>
</dbReference>
<keyword evidence="5" id="KW-1185">Reference proteome</keyword>
<dbReference type="RefSeq" id="WP_160824528.1">
    <property type="nucleotide sequence ID" value="NZ_JBHSXS010000020.1"/>
</dbReference>
<accession>A0ABW2CQI4</accession>
<evidence type="ECO:0000256" key="1">
    <source>
        <dbReference type="ARBA" id="ARBA00022679"/>
    </source>
</evidence>
<keyword evidence="1" id="KW-0808">Transferase</keyword>
<dbReference type="Proteomes" id="UP001596380">
    <property type="component" value="Unassembled WGS sequence"/>
</dbReference>
<gene>
    <name evidence="4" type="ORF">ACFQKB_27530</name>
</gene>
<name>A0ABW2CQI4_9ACTN</name>
<dbReference type="PANTHER" id="PTHR43793:SF2">
    <property type="entry name" value="BIFUNCTIONAL PROTEIN HLDE"/>
    <property type="match status" value="1"/>
</dbReference>
<dbReference type="Gene3D" id="3.40.50.620">
    <property type="entry name" value="HUPs"/>
    <property type="match status" value="1"/>
</dbReference>
<dbReference type="InterPro" id="IPR004821">
    <property type="entry name" value="Cyt_trans-like"/>
</dbReference>
<evidence type="ECO:0000256" key="2">
    <source>
        <dbReference type="ARBA" id="ARBA00022695"/>
    </source>
</evidence>
<dbReference type="InterPro" id="IPR050385">
    <property type="entry name" value="Archaeal_FAD_synthase"/>
</dbReference>
<dbReference type="SUPFAM" id="SSF52374">
    <property type="entry name" value="Nucleotidylyl transferase"/>
    <property type="match status" value="1"/>
</dbReference>
<dbReference type="PANTHER" id="PTHR43793">
    <property type="entry name" value="FAD SYNTHASE"/>
    <property type="match status" value="1"/>
</dbReference>
<dbReference type="NCBIfam" id="TIGR00125">
    <property type="entry name" value="cyt_tran_rel"/>
    <property type="match status" value="1"/>
</dbReference>
<organism evidence="4 5">
    <name type="scientific">Actinomadura yumaensis</name>
    <dbReference type="NCBI Taxonomy" id="111807"/>
    <lineage>
        <taxon>Bacteria</taxon>
        <taxon>Bacillati</taxon>
        <taxon>Actinomycetota</taxon>
        <taxon>Actinomycetes</taxon>
        <taxon>Streptosporangiales</taxon>
        <taxon>Thermomonosporaceae</taxon>
        <taxon>Actinomadura</taxon>
    </lineage>
</organism>
<dbReference type="GO" id="GO:0016779">
    <property type="term" value="F:nucleotidyltransferase activity"/>
    <property type="evidence" value="ECO:0007669"/>
    <property type="project" value="UniProtKB-KW"/>
</dbReference>
<reference evidence="5" key="1">
    <citation type="journal article" date="2019" name="Int. J. Syst. Evol. Microbiol.">
        <title>The Global Catalogue of Microorganisms (GCM) 10K type strain sequencing project: providing services to taxonomists for standard genome sequencing and annotation.</title>
        <authorList>
            <consortium name="The Broad Institute Genomics Platform"/>
            <consortium name="The Broad Institute Genome Sequencing Center for Infectious Disease"/>
            <person name="Wu L."/>
            <person name="Ma J."/>
        </authorList>
    </citation>
    <scope>NUCLEOTIDE SEQUENCE [LARGE SCALE GENOMIC DNA]</scope>
    <source>
        <strain evidence="5">JCM 3369</strain>
    </source>
</reference>